<proteinExistence type="predicted"/>
<dbReference type="EMBL" id="AKKL01000018">
    <property type="protein sequence ID" value="EKT62686.1"/>
    <property type="molecule type" value="Genomic_DNA"/>
</dbReference>
<dbReference type="OrthoDB" id="6485698at2"/>
<dbReference type="STRING" id="1141662.OOA_06726"/>
<sequence length="135" mass="16152">MSNLSDKKCGDVIIALTASWRYFACASILAFICQLALFICSFTEQIYLFVGIVIFIINHYFIFRLWLDKHFFKILYRQDDNHCFDLALQEIFPKKQVAISMEKRWNGTKKLFNYALSFVILYWFWILTSIFMINK</sequence>
<dbReference type="RefSeq" id="WP_008911374.1">
    <property type="nucleotide sequence ID" value="NZ_KB233222.1"/>
</dbReference>
<feature type="transmembrane region" description="Helical" evidence="1">
    <location>
        <begin position="45"/>
        <end position="67"/>
    </location>
</feature>
<dbReference type="HOGENOM" id="CLU_157345_0_0_6"/>
<dbReference type="Proteomes" id="UP000009336">
    <property type="component" value="Unassembled WGS sequence"/>
</dbReference>
<organism evidence="2 3">
    <name type="scientific">Providencia burhodogranariea DSM 19968</name>
    <dbReference type="NCBI Taxonomy" id="1141662"/>
    <lineage>
        <taxon>Bacteria</taxon>
        <taxon>Pseudomonadati</taxon>
        <taxon>Pseudomonadota</taxon>
        <taxon>Gammaproteobacteria</taxon>
        <taxon>Enterobacterales</taxon>
        <taxon>Morganellaceae</taxon>
        <taxon>Providencia</taxon>
    </lineage>
</organism>
<dbReference type="AlphaFoldDB" id="K8WRU1"/>
<keyword evidence="1" id="KW-1133">Transmembrane helix</keyword>
<reference evidence="2 3" key="1">
    <citation type="journal article" date="2012" name="BMC Genomics">
        <title>Comparative genomics of bacteria in the genus Providencia isolated from wild Drosophila melanogaster.</title>
        <authorList>
            <person name="Galac M.R."/>
            <person name="Lazzaro B.P."/>
        </authorList>
    </citation>
    <scope>NUCLEOTIDE SEQUENCE [LARGE SCALE GENOMIC DNA]</scope>
    <source>
        <strain evidence="2 3">DSM 19968</strain>
    </source>
</reference>
<gene>
    <name evidence="2" type="ORF">OOA_06726</name>
</gene>
<feature type="transmembrane region" description="Helical" evidence="1">
    <location>
        <begin position="111"/>
        <end position="133"/>
    </location>
</feature>
<keyword evidence="1" id="KW-0472">Membrane</keyword>
<name>K8WRU1_9GAMM</name>
<feature type="transmembrane region" description="Helical" evidence="1">
    <location>
        <begin position="12"/>
        <end position="39"/>
    </location>
</feature>
<protein>
    <submittedName>
        <fullName evidence="2">Uncharacterized protein</fullName>
    </submittedName>
</protein>
<evidence type="ECO:0000313" key="2">
    <source>
        <dbReference type="EMBL" id="EKT62686.1"/>
    </source>
</evidence>
<comment type="caution">
    <text evidence="2">The sequence shown here is derived from an EMBL/GenBank/DDBJ whole genome shotgun (WGS) entry which is preliminary data.</text>
</comment>
<keyword evidence="3" id="KW-1185">Reference proteome</keyword>
<evidence type="ECO:0000313" key="3">
    <source>
        <dbReference type="Proteomes" id="UP000009336"/>
    </source>
</evidence>
<evidence type="ECO:0000256" key="1">
    <source>
        <dbReference type="SAM" id="Phobius"/>
    </source>
</evidence>
<accession>K8WRU1</accession>
<dbReference type="PATRIC" id="fig|1141662.3.peg.1363"/>
<dbReference type="eggNOG" id="ENOG5033F9G">
    <property type="taxonomic scope" value="Bacteria"/>
</dbReference>
<keyword evidence="1" id="KW-0812">Transmembrane</keyword>